<evidence type="ECO:0000313" key="9">
    <source>
        <dbReference type="Proteomes" id="UP000676079"/>
    </source>
</evidence>
<evidence type="ECO:0000256" key="2">
    <source>
        <dbReference type="ARBA" id="ARBA00022475"/>
    </source>
</evidence>
<dbReference type="Pfam" id="PF07690">
    <property type="entry name" value="MFS_1"/>
    <property type="match status" value="1"/>
</dbReference>
<dbReference type="EMBL" id="CP074133">
    <property type="protein sequence ID" value="QUX21657.1"/>
    <property type="molecule type" value="Genomic_DNA"/>
</dbReference>
<sequence>MPSPQTTDRTARGPGASAHPLAVPALAVTGVLVVGQLYAVLPVLGPVAADWDTDRSTAAWAVTAFAVAYAAGFLAWGPAADRYGPRRVILLGAPATALLTAALPLAPDAVSGLALRALQGLAAASFAPAAFGYVAARVPAHRRVTAITWLTSSFLASAVIGQLAAQAVGQAAGWRWVFFAGALCLAAAALLLRFALAPDEAPADTAAGAPGGIPALLRTPGLPVLYGATATVLLGLVAVYGGLELAGPDGPAPDPGALLALRAGALPAMFAVPLLSGVLARSAPEARICASLAGAALTAALLAPFADAGPLAVGVLLAVLAGCVAVAAPALVQAVGARAGRARATATALYTFALFVGAGAGPQLAAALSGRGFAAVALGAAAALALGCALSLALLRRPRRGE</sequence>
<evidence type="ECO:0000313" key="8">
    <source>
        <dbReference type="EMBL" id="QUX21657.1"/>
    </source>
</evidence>
<dbReference type="Proteomes" id="UP000676079">
    <property type="component" value="Chromosome"/>
</dbReference>
<protein>
    <submittedName>
        <fullName evidence="8">MFS transporter</fullName>
    </submittedName>
</protein>
<feature type="transmembrane region" description="Helical" evidence="6">
    <location>
        <begin position="88"/>
        <end position="107"/>
    </location>
</feature>
<dbReference type="Gene3D" id="1.20.1250.20">
    <property type="entry name" value="MFS general substrate transporter like domains"/>
    <property type="match status" value="1"/>
</dbReference>
<dbReference type="PANTHER" id="PTHR43124:SF3">
    <property type="entry name" value="CHLORAMPHENICOL EFFLUX PUMP RV0191"/>
    <property type="match status" value="1"/>
</dbReference>
<dbReference type="PROSITE" id="PS50850">
    <property type="entry name" value="MFS"/>
    <property type="match status" value="1"/>
</dbReference>
<evidence type="ECO:0000256" key="3">
    <source>
        <dbReference type="ARBA" id="ARBA00022692"/>
    </source>
</evidence>
<dbReference type="RefSeq" id="WP_220562880.1">
    <property type="nucleotide sequence ID" value="NZ_CP074133.1"/>
</dbReference>
<proteinExistence type="predicted"/>
<reference evidence="8 9" key="1">
    <citation type="submission" date="2021-05" db="EMBL/GenBank/DDBJ databases">
        <title>Direct Submission.</title>
        <authorList>
            <person name="Li K."/>
            <person name="Gao J."/>
        </authorList>
    </citation>
    <scope>NUCLEOTIDE SEQUENCE [LARGE SCALE GENOMIC DNA]</scope>
    <source>
        <strain evidence="8 9">Mg02</strain>
    </source>
</reference>
<evidence type="ECO:0000259" key="7">
    <source>
        <dbReference type="PROSITE" id="PS50850"/>
    </source>
</evidence>
<name>A0ABX8BI32_9ACTN</name>
<feature type="domain" description="Major facilitator superfamily (MFS) profile" evidence="7">
    <location>
        <begin position="22"/>
        <end position="399"/>
    </location>
</feature>
<comment type="subcellular location">
    <subcellularLocation>
        <location evidence="1">Cell membrane</location>
        <topology evidence="1">Multi-pass membrane protein</topology>
    </subcellularLocation>
</comment>
<dbReference type="PANTHER" id="PTHR43124">
    <property type="entry name" value="PURINE EFFLUX PUMP PBUE"/>
    <property type="match status" value="1"/>
</dbReference>
<feature type="transmembrane region" description="Helical" evidence="6">
    <location>
        <begin position="57"/>
        <end position="76"/>
    </location>
</feature>
<gene>
    <name evidence="8" type="ORF">KGD84_25190</name>
</gene>
<keyword evidence="3 6" id="KW-0812">Transmembrane</keyword>
<dbReference type="InterPro" id="IPR011701">
    <property type="entry name" value="MFS"/>
</dbReference>
<dbReference type="InterPro" id="IPR036259">
    <property type="entry name" value="MFS_trans_sf"/>
</dbReference>
<feature type="transmembrane region" description="Helical" evidence="6">
    <location>
        <begin position="255"/>
        <end position="276"/>
    </location>
</feature>
<keyword evidence="9" id="KW-1185">Reference proteome</keyword>
<evidence type="ECO:0000256" key="4">
    <source>
        <dbReference type="ARBA" id="ARBA00022989"/>
    </source>
</evidence>
<keyword evidence="5 6" id="KW-0472">Membrane</keyword>
<feature type="transmembrane region" description="Helical" evidence="6">
    <location>
        <begin position="21"/>
        <end position="45"/>
    </location>
</feature>
<keyword evidence="2" id="KW-1003">Cell membrane</keyword>
<keyword evidence="4 6" id="KW-1133">Transmembrane helix</keyword>
<dbReference type="SUPFAM" id="SSF103473">
    <property type="entry name" value="MFS general substrate transporter"/>
    <property type="match status" value="1"/>
</dbReference>
<feature type="transmembrane region" description="Helical" evidence="6">
    <location>
        <begin position="344"/>
        <end position="366"/>
    </location>
</feature>
<evidence type="ECO:0000256" key="1">
    <source>
        <dbReference type="ARBA" id="ARBA00004651"/>
    </source>
</evidence>
<feature type="transmembrane region" description="Helical" evidence="6">
    <location>
        <begin position="113"/>
        <end position="134"/>
    </location>
</feature>
<feature type="transmembrane region" description="Helical" evidence="6">
    <location>
        <begin position="312"/>
        <end position="332"/>
    </location>
</feature>
<feature type="transmembrane region" description="Helical" evidence="6">
    <location>
        <begin position="176"/>
        <end position="196"/>
    </location>
</feature>
<evidence type="ECO:0000256" key="6">
    <source>
        <dbReference type="SAM" id="Phobius"/>
    </source>
</evidence>
<feature type="transmembrane region" description="Helical" evidence="6">
    <location>
        <begin position="372"/>
        <end position="395"/>
    </location>
</feature>
<feature type="transmembrane region" description="Helical" evidence="6">
    <location>
        <begin position="224"/>
        <end position="243"/>
    </location>
</feature>
<feature type="transmembrane region" description="Helical" evidence="6">
    <location>
        <begin position="288"/>
        <end position="306"/>
    </location>
</feature>
<dbReference type="InterPro" id="IPR020846">
    <property type="entry name" value="MFS_dom"/>
</dbReference>
<evidence type="ECO:0000256" key="5">
    <source>
        <dbReference type="ARBA" id="ARBA00023136"/>
    </source>
</evidence>
<dbReference type="InterPro" id="IPR050189">
    <property type="entry name" value="MFS_Efflux_Transporters"/>
</dbReference>
<accession>A0ABX8BI32</accession>
<organism evidence="8 9">
    <name type="scientific">Nocardiopsis changdeensis</name>
    <dbReference type="NCBI Taxonomy" id="2831969"/>
    <lineage>
        <taxon>Bacteria</taxon>
        <taxon>Bacillati</taxon>
        <taxon>Actinomycetota</taxon>
        <taxon>Actinomycetes</taxon>
        <taxon>Streptosporangiales</taxon>
        <taxon>Nocardiopsidaceae</taxon>
        <taxon>Nocardiopsis</taxon>
    </lineage>
</organism>
<feature type="transmembrane region" description="Helical" evidence="6">
    <location>
        <begin position="146"/>
        <end position="164"/>
    </location>
</feature>